<feature type="domain" description="ABC transporter" evidence="11">
    <location>
        <begin position="51"/>
        <end position="289"/>
    </location>
</feature>
<dbReference type="InterPro" id="IPR030679">
    <property type="entry name" value="ABC_ATPase_HisP-typ"/>
</dbReference>
<dbReference type="FunFam" id="3.40.50.300:FF:000020">
    <property type="entry name" value="Amino acid ABC transporter ATP-binding component"/>
    <property type="match status" value="1"/>
</dbReference>
<dbReference type="PANTHER" id="PTHR43166:SF9">
    <property type="entry name" value="GLUTAMATE_ASPARTATE IMPORT ATP-BINDING PROTEIN GLTL"/>
    <property type="match status" value="1"/>
</dbReference>
<evidence type="ECO:0000256" key="9">
    <source>
        <dbReference type="ARBA" id="ARBA00038850"/>
    </source>
</evidence>
<dbReference type="InterPro" id="IPR003439">
    <property type="entry name" value="ABC_transporter-like_ATP-bd"/>
</dbReference>
<dbReference type="GO" id="GO:0016887">
    <property type="term" value="F:ATP hydrolysis activity"/>
    <property type="evidence" value="ECO:0007669"/>
    <property type="project" value="InterPro"/>
</dbReference>
<dbReference type="SUPFAM" id="SSF52540">
    <property type="entry name" value="P-loop containing nucleoside triphosphate hydrolases"/>
    <property type="match status" value="1"/>
</dbReference>
<dbReference type="InterPro" id="IPR003593">
    <property type="entry name" value="AAA+_ATPase"/>
</dbReference>
<evidence type="ECO:0000313" key="12">
    <source>
        <dbReference type="EMBL" id="TDO46384.1"/>
    </source>
</evidence>
<dbReference type="PIRSF" id="PIRSF039085">
    <property type="entry name" value="ABC_ATPase_HisP"/>
    <property type="match status" value="1"/>
</dbReference>
<dbReference type="Gene3D" id="3.40.50.300">
    <property type="entry name" value="P-loop containing nucleotide triphosphate hydrolases"/>
    <property type="match status" value="1"/>
</dbReference>
<keyword evidence="4" id="KW-1003">Cell membrane</keyword>
<dbReference type="InterPro" id="IPR050086">
    <property type="entry name" value="MetN_ABC_transporter-like"/>
</dbReference>
<organism evidence="12 13">
    <name type="scientific">Kribbella caucasensis</name>
    <dbReference type="NCBI Taxonomy" id="2512215"/>
    <lineage>
        <taxon>Bacteria</taxon>
        <taxon>Bacillati</taxon>
        <taxon>Actinomycetota</taxon>
        <taxon>Actinomycetes</taxon>
        <taxon>Propionibacteriales</taxon>
        <taxon>Kribbellaceae</taxon>
        <taxon>Kribbella</taxon>
    </lineage>
</organism>
<dbReference type="EMBL" id="SNWQ01000011">
    <property type="protein sequence ID" value="TDO46384.1"/>
    <property type="molecule type" value="Genomic_DNA"/>
</dbReference>
<dbReference type="CDD" id="cd03262">
    <property type="entry name" value="ABC_HisP_GlnQ"/>
    <property type="match status" value="1"/>
</dbReference>
<keyword evidence="3" id="KW-0813">Transport</keyword>
<sequence>MISLWTAIWIVPTLVCNRIQFDPDFPPEVPVSETKHLPGQTDRPSESAGAVRLTSLVKRFGDHVVVNDVSMDVAAGEVVAIIGPSGAGKSTLLRCINLLERPDSGIVDVAGIQFDAATPVSGKDLARLRRHVGMVFQSFNLFPHLTVLRNVALPQERVLGISRTEAEEKAIRLLDRVGLKDKAKQYPGRCSGGQQQRIAIARALALGPQIMLFDEPTSALDPELGLEVLAVMRELAAEGMTMAVVTHEMHFARDVSDHLVVMADGAILEEGDPDRIFTDPEQPRTRQFLRAVLDR</sequence>
<dbReference type="SMART" id="SM00382">
    <property type="entry name" value="AAA"/>
    <property type="match status" value="1"/>
</dbReference>
<evidence type="ECO:0000256" key="4">
    <source>
        <dbReference type="ARBA" id="ARBA00022475"/>
    </source>
</evidence>
<comment type="catalytic activity">
    <reaction evidence="10">
        <text>a polar amino acid(out) + ATP + H2O = a polar amino acid(in) + ADP + phosphate + H(+)</text>
        <dbReference type="Rhea" id="RHEA:14673"/>
        <dbReference type="ChEBI" id="CHEBI:15377"/>
        <dbReference type="ChEBI" id="CHEBI:15378"/>
        <dbReference type="ChEBI" id="CHEBI:30616"/>
        <dbReference type="ChEBI" id="CHEBI:43474"/>
        <dbReference type="ChEBI" id="CHEBI:62031"/>
        <dbReference type="ChEBI" id="CHEBI:456216"/>
        <dbReference type="EC" id="7.4.2.1"/>
    </reaction>
    <physiologicalReaction direction="left-to-right" evidence="10">
        <dbReference type="Rhea" id="RHEA:14674"/>
    </physiologicalReaction>
</comment>
<comment type="subcellular location">
    <subcellularLocation>
        <location evidence="1">Cell membrane</location>
        <topology evidence="1">Peripheral membrane protein</topology>
    </subcellularLocation>
</comment>
<evidence type="ECO:0000256" key="6">
    <source>
        <dbReference type="ARBA" id="ARBA00022840"/>
    </source>
</evidence>
<dbReference type="InterPro" id="IPR027417">
    <property type="entry name" value="P-loop_NTPase"/>
</dbReference>
<dbReference type="PROSITE" id="PS00211">
    <property type="entry name" value="ABC_TRANSPORTER_1"/>
    <property type="match status" value="1"/>
</dbReference>
<keyword evidence="7" id="KW-0029">Amino-acid transport</keyword>
<evidence type="ECO:0000256" key="10">
    <source>
        <dbReference type="ARBA" id="ARBA00047624"/>
    </source>
</evidence>
<evidence type="ECO:0000259" key="11">
    <source>
        <dbReference type="PROSITE" id="PS50893"/>
    </source>
</evidence>
<keyword evidence="5" id="KW-0547">Nucleotide-binding</keyword>
<evidence type="ECO:0000256" key="7">
    <source>
        <dbReference type="ARBA" id="ARBA00022970"/>
    </source>
</evidence>
<dbReference type="Pfam" id="PF00005">
    <property type="entry name" value="ABC_tran"/>
    <property type="match status" value="1"/>
</dbReference>
<dbReference type="InterPro" id="IPR017871">
    <property type="entry name" value="ABC_transporter-like_CS"/>
</dbReference>
<evidence type="ECO:0000256" key="5">
    <source>
        <dbReference type="ARBA" id="ARBA00022741"/>
    </source>
</evidence>
<dbReference type="GO" id="GO:0005524">
    <property type="term" value="F:ATP binding"/>
    <property type="evidence" value="ECO:0007669"/>
    <property type="project" value="UniProtKB-KW"/>
</dbReference>
<evidence type="ECO:0000256" key="1">
    <source>
        <dbReference type="ARBA" id="ARBA00004202"/>
    </source>
</evidence>
<name>A0A4R6KEI3_9ACTN</name>
<keyword evidence="8" id="KW-0472">Membrane</keyword>
<dbReference type="Proteomes" id="UP000295388">
    <property type="component" value="Unassembled WGS sequence"/>
</dbReference>
<dbReference type="PROSITE" id="PS50893">
    <property type="entry name" value="ABC_TRANSPORTER_2"/>
    <property type="match status" value="1"/>
</dbReference>
<evidence type="ECO:0000256" key="8">
    <source>
        <dbReference type="ARBA" id="ARBA00023136"/>
    </source>
</evidence>
<proteinExistence type="inferred from homology"/>
<comment type="similarity">
    <text evidence="2">Belongs to the ABC transporter superfamily.</text>
</comment>
<evidence type="ECO:0000256" key="3">
    <source>
        <dbReference type="ARBA" id="ARBA00022448"/>
    </source>
</evidence>
<dbReference type="GO" id="GO:0015426">
    <property type="term" value="F:ATPase-coupled polar amino acid-transporter activity"/>
    <property type="evidence" value="ECO:0007669"/>
    <property type="project" value="UniProtKB-EC"/>
</dbReference>
<keyword evidence="13" id="KW-1185">Reference proteome</keyword>
<gene>
    <name evidence="12" type="ORF">EV643_111237</name>
</gene>
<comment type="caution">
    <text evidence="12">The sequence shown here is derived from an EMBL/GenBank/DDBJ whole genome shotgun (WGS) entry which is preliminary data.</text>
</comment>
<protein>
    <recommendedName>
        <fullName evidence="9">ABC-type polar-amino-acid transporter</fullName>
        <ecNumber evidence="9">7.4.2.1</ecNumber>
    </recommendedName>
</protein>
<dbReference type="GO" id="GO:0005886">
    <property type="term" value="C:plasma membrane"/>
    <property type="evidence" value="ECO:0007669"/>
    <property type="project" value="UniProtKB-SubCell"/>
</dbReference>
<dbReference type="AlphaFoldDB" id="A0A4R6KEI3"/>
<dbReference type="EC" id="7.4.2.1" evidence="9"/>
<evidence type="ECO:0000256" key="2">
    <source>
        <dbReference type="ARBA" id="ARBA00005417"/>
    </source>
</evidence>
<dbReference type="PANTHER" id="PTHR43166">
    <property type="entry name" value="AMINO ACID IMPORT ATP-BINDING PROTEIN"/>
    <property type="match status" value="1"/>
</dbReference>
<keyword evidence="6 12" id="KW-0067">ATP-binding</keyword>
<evidence type="ECO:0000313" key="13">
    <source>
        <dbReference type="Proteomes" id="UP000295388"/>
    </source>
</evidence>
<reference evidence="12 13" key="1">
    <citation type="submission" date="2019-03" db="EMBL/GenBank/DDBJ databases">
        <title>Genomic Encyclopedia of Type Strains, Phase III (KMG-III): the genomes of soil and plant-associated and newly described type strains.</title>
        <authorList>
            <person name="Whitman W."/>
        </authorList>
    </citation>
    <scope>NUCLEOTIDE SEQUENCE [LARGE SCALE GENOMIC DNA]</scope>
    <source>
        <strain evidence="12 13">VKM Ac-2527</strain>
    </source>
</reference>
<accession>A0A4R6KEI3</accession>